<feature type="compositionally biased region" description="Low complexity" evidence="5">
    <location>
        <begin position="114"/>
        <end position="128"/>
    </location>
</feature>
<dbReference type="GO" id="GO:0031048">
    <property type="term" value="P:regulatory ncRNA-mediated heterochromatin formation"/>
    <property type="evidence" value="ECO:0000318"/>
    <property type="project" value="GO_Central"/>
</dbReference>
<feature type="compositionally biased region" description="Basic residues" evidence="5">
    <location>
        <begin position="26"/>
        <end position="36"/>
    </location>
</feature>
<organism evidence="7 8">
    <name type="scientific">Strongylocentrotus purpuratus</name>
    <name type="common">Purple sea urchin</name>
    <dbReference type="NCBI Taxonomy" id="7668"/>
    <lineage>
        <taxon>Eukaryota</taxon>
        <taxon>Metazoa</taxon>
        <taxon>Echinodermata</taxon>
        <taxon>Eleutherozoa</taxon>
        <taxon>Echinozoa</taxon>
        <taxon>Echinoidea</taxon>
        <taxon>Euechinoidea</taxon>
        <taxon>Echinacea</taxon>
        <taxon>Camarodonta</taxon>
        <taxon>Echinidea</taxon>
        <taxon>Strongylocentrotidae</taxon>
        <taxon>Strongylocentrotus</taxon>
    </lineage>
</organism>
<dbReference type="KEGG" id="spu:115920273"/>
<feature type="domain" description="NF-X1-type" evidence="6">
    <location>
        <begin position="1622"/>
        <end position="1639"/>
    </location>
</feature>
<feature type="compositionally biased region" description="Polar residues" evidence="5">
    <location>
        <begin position="157"/>
        <end position="175"/>
    </location>
</feature>
<dbReference type="CDD" id="cd18808">
    <property type="entry name" value="SF1_C_Upf1"/>
    <property type="match status" value="1"/>
</dbReference>
<reference evidence="7" key="2">
    <citation type="submission" date="2021-01" db="UniProtKB">
        <authorList>
            <consortium name="EnsemblMetazoa"/>
        </authorList>
    </citation>
    <scope>IDENTIFICATION</scope>
</reference>
<evidence type="ECO:0000313" key="7">
    <source>
        <dbReference type="EnsemblMetazoa" id="XP_030831568"/>
    </source>
</evidence>
<dbReference type="OMA" id="MEERGCI"/>
<dbReference type="Proteomes" id="UP000007110">
    <property type="component" value="Unassembled WGS sequence"/>
</dbReference>
<feature type="domain" description="NF-X1-type" evidence="6">
    <location>
        <begin position="1435"/>
        <end position="1464"/>
    </location>
</feature>
<keyword evidence="2" id="KW-0677">Repeat</keyword>
<dbReference type="InterPro" id="IPR027417">
    <property type="entry name" value="P-loop_NTPase"/>
</dbReference>
<evidence type="ECO:0000256" key="2">
    <source>
        <dbReference type="ARBA" id="ARBA00022737"/>
    </source>
</evidence>
<feature type="compositionally biased region" description="Gly residues" evidence="5">
    <location>
        <begin position="37"/>
        <end position="47"/>
    </location>
</feature>
<dbReference type="InterPro" id="IPR000967">
    <property type="entry name" value="Znf_NFX1"/>
</dbReference>
<dbReference type="InterPro" id="IPR041679">
    <property type="entry name" value="DNA2/NAM7-like_C"/>
</dbReference>
<evidence type="ECO:0000259" key="6">
    <source>
        <dbReference type="SMART" id="SM00438"/>
    </source>
</evidence>
<dbReference type="Pfam" id="PF25396">
    <property type="entry name" value="ZNFX1"/>
    <property type="match status" value="1"/>
</dbReference>
<dbReference type="Gene3D" id="3.40.50.300">
    <property type="entry name" value="P-loop containing nucleotide triphosphate hydrolases"/>
    <property type="match status" value="3"/>
</dbReference>
<evidence type="ECO:0000313" key="8">
    <source>
        <dbReference type="Proteomes" id="UP000007110"/>
    </source>
</evidence>
<dbReference type="RefSeq" id="XP_030831568.1">
    <property type="nucleotide sequence ID" value="XM_030975708.1"/>
</dbReference>
<dbReference type="InterPro" id="IPR041677">
    <property type="entry name" value="DNA2/NAM7_AAA_11"/>
</dbReference>
<dbReference type="OrthoDB" id="2423195at2759"/>
<evidence type="ECO:0000256" key="1">
    <source>
        <dbReference type="ARBA" id="ARBA00022723"/>
    </source>
</evidence>
<dbReference type="EnsemblMetazoa" id="XM_030975708">
    <property type="protein sequence ID" value="XP_030831568"/>
    <property type="gene ID" value="LOC115920273"/>
</dbReference>
<evidence type="ECO:0000256" key="3">
    <source>
        <dbReference type="ARBA" id="ARBA00022771"/>
    </source>
</evidence>
<dbReference type="PANTHER" id="PTHR10887">
    <property type="entry name" value="DNA2/NAM7 HELICASE FAMILY"/>
    <property type="match status" value="1"/>
</dbReference>
<feature type="region of interest" description="Disordered" evidence="5">
    <location>
        <begin position="1"/>
        <end position="177"/>
    </location>
</feature>
<feature type="compositionally biased region" description="Basic and acidic residues" evidence="5">
    <location>
        <begin position="52"/>
        <end position="101"/>
    </location>
</feature>
<evidence type="ECO:0000256" key="5">
    <source>
        <dbReference type="SAM" id="MobiDB-lite"/>
    </source>
</evidence>
<dbReference type="InterPro" id="IPR047187">
    <property type="entry name" value="SF1_C_Upf1"/>
</dbReference>
<dbReference type="FunFam" id="3.40.50.300:FF:003705">
    <property type="entry name" value="Uncharacterized protein"/>
    <property type="match status" value="1"/>
</dbReference>
<feature type="region of interest" description="Disordered" evidence="5">
    <location>
        <begin position="339"/>
        <end position="361"/>
    </location>
</feature>
<dbReference type="InParanoid" id="A0A7M7N5U1"/>
<dbReference type="GeneID" id="115920273"/>
<feature type="domain" description="NF-X1-type" evidence="6">
    <location>
        <begin position="1567"/>
        <end position="1588"/>
    </location>
</feature>
<feature type="domain" description="NF-X1-type" evidence="6">
    <location>
        <begin position="1697"/>
        <end position="1715"/>
    </location>
</feature>
<dbReference type="GO" id="GO:0008270">
    <property type="term" value="F:zinc ion binding"/>
    <property type="evidence" value="ECO:0007669"/>
    <property type="project" value="UniProtKB-KW"/>
</dbReference>
<protein>
    <recommendedName>
        <fullName evidence="6">NF-X1-type domain-containing protein</fullName>
    </recommendedName>
</protein>
<dbReference type="Pfam" id="PF13087">
    <property type="entry name" value="AAA_12"/>
    <property type="match status" value="1"/>
</dbReference>
<sequence>MWSDDDNDENGGRFAYRPNSRDDHGRGRRRQFRRGGTRGQGRGGALGGDNAMWRRENRREGSRDRGDATMADRFRGDNFRRGGRDIEGARGRGHDAERGAGREVGGQRGGNRGGPFRQRYNDRQQAGQRGDRPRGRGQRGGHMDQNVAGSRREGYRTQENTRYGQTQRRYPTDQGNFRPLSSRLLREILEKDPSEAATELGSLKGNLQVGLNEDLMNEVQQHLLWEALAFICGALGAEQTVIMLLTMALDSKLCRQHLLTFLTNLRRPTENIDARRLNLLKNVITVFHSAMQSLPSRASDLKVAVTLISDAVADMDEDDKRDDIMESIKSLNSHIEDIEKEREKKRQVDRISKNPPPDDFRQQNILPTVKELQPGYQPFLRPHLTRGVYADEDHYLDVQFRLLKEDFIYPLRNGISEYLTFKKANPDRRAKLQDVQIYEEAHYEKSVRDFSGISHYMSFKKLPRVRWQSTKRLMYGSLLILSTDDFKSYIFATVAKRDVEDLAKGMVAIALIDREDEDTSCLMNKSFVIAESSVFFEAYRPVLLGLQRMSGPCLPFSQYTLSMIHDVKPPRYLQDRMVTEDDEMFIDPCSIDISPLLKGNRRCSPIIDVLDDGAWPDIDDVQLDQSQYEAAKTALTKELSVIQGPPGTGKTYIGLKIVETLLLNREVWSSEENPSPILLVCYTNHALDQFLEGILTFHRTGIVRVGSRSKSEQLQSFNLNRMVGRRGIHDEEYVQRRVRHVKKEVDATRRRVERTQARIEGARKGIINEYELGPFMSWQHYNSLLRLSHLKQSNSWLVEWLLCEHHNDRDWNQQDKRDTLEQRDNLQEDEKEESTKHVPVEIEATVGVEYERSAIESERMIDDEYGEEDSDEEEDEDYPFLGLDLNVLNKPEHSILRRFIQRKMSGKDVIDPRALQSIVDVWSMRPNDRWALYHIWLQNYLHQLKGKLQAYDLKFKQLCGQLDEAKGVEKYHVLRQATIIGMTTTGAANHQQVLQRVRPKIVVVEEAAEVLEAHIITALNASCQQLILIGDHQQLRPKPNVYLLAKKYHLDVSLFERLINNGFPYSQLELQHRMRIELSGLMRRHFYDNLHDHDTVKRYESVKAVQKDIFFLDHAEPEDEMDDTQSHYNLHEAGLVVALCYYFLQQGYEPDKITILTAYTGQLLKIKHMMDRSKFEGVKVTSIDNYQGEENEIILLSFVRSNNHGRIGFLGISNRVCVSLSRAKKGLYCVGNFTLFAEKSELWKGIVKDLEAMGSIGDSLTLQCTNHPEERTAVKTADDFKKVPRGGCSRDCDTRLDCGHVCRLKCHPTDLKHLVYKCKAPCSKVICERNHKCPMFCSDLCSTSCLVIVEKLLPCLHVCKTECKTEIWSITCEEKVDTTLSCLHVHLLPCHMPTEGLEKKCKVLAEKELQCGHSKTEKCNGSGRCDEIVLKVLECNHTCQAACHKDPEDIRCKENVEKTLPCGHTHTLLCSASIDNVRCNTITRKSRSCGHEIIEKCCHNSKCSEVVKKILPCGHILKMICSTEVETVVCKARCNKELPCGHICKERCGVDCTENCTEMITRDDWPCGHEVTVQCCDESDACYIACEEILICGHKWKGTCGKCSQGRYHHPCIETCKKKLACGHECALNCGAPCLSCKMKCLRRCRHSQCKHPCSEPCDVCTKRCNWKCEHHECKTLCCEPCDRPPCNKPCSKKRKCGHPCIGLCGEICPNKCRICDKEDLEQRFFGTEDIQTARYIQLEDCGHYFEVEGLDKYLGLSTKSDGAETFTKLSVKTCPRCEKPIQLSRRYSNLLRESSAIKPRIMEKLQDARNSNEDKHLLLKVSSAVMSAKETIRLLLPKSPLALSRYSLSSRFGRDLVESRKSSVNRPFLDKLHELLQASTEELHRHSKSLPNVLVDQHANDLWNEMNRVTIMCDLAEVLRGGATEPTEVPKLLNILGRDMNMTLAHDLLNGIRTANGISHTDSGLPTFKRTPRLSFDATMWLTCTKGHPISNHQPKKGVCEDCVLAEQERVHIQNVPSHRGDGGQQGQRDRGRGRGRRGRGGRGGRKRGYQRNYRGFYT</sequence>
<feature type="compositionally biased region" description="Basic residues" evidence="5">
    <location>
        <begin position="2035"/>
        <end position="2051"/>
    </location>
</feature>
<dbReference type="GO" id="GO:0031380">
    <property type="term" value="C:nuclear RNA-directed RNA polymerase complex"/>
    <property type="evidence" value="ECO:0000318"/>
    <property type="project" value="GO_Central"/>
</dbReference>
<keyword evidence="1" id="KW-0479">Metal-binding</keyword>
<dbReference type="SMART" id="SM00438">
    <property type="entry name" value="ZnF_NFX"/>
    <property type="match status" value="5"/>
</dbReference>
<accession>A0A7M7N5U1</accession>
<dbReference type="InterPro" id="IPR045055">
    <property type="entry name" value="DNA2/NAM7-like"/>
</dbReference>
<feature type="region of interest" description="Disordered" evidence="5">
    <location>
        <begin position="2014"/>
        <end position="2060"/>
    </location>
</feature>
<keyword evidence="3" id="KW-0863">Zinc-finger</keyword>
<feature type="compositionally biased region" description="Gly residues" evidence="5">
    <location>
        <begin position="102"/>
        <end position="113"/>
    </location>
</feature>
<dbReference type="GO" id="GO:0004386">
    <property type="term" value="F:helicase activity"/>
    <property type="evidence" value="ECO:0007669"/>
    <property type="project" value="InterPro"/>
</dbReference>
<dbReference type="InterPro" id="IPR057373">
    <property type="entry name" value="ZNFX1"/>
</dbReference>
<evidence type="ECO:0000256" key="4">
    <source>
        <dbReference type="ARBA" id="ARBA00022833"/>
    </source>
</evidence>
<keyword evidence="8" id="KW-1185">Reference proteome</keyword>
<dbReference type="PANTHER" id="PTHR10887:SF341">
    <property type="entry name" value="NFX1-TYPE ZINC FINGER-CONTAINING PROTEIN 1"/>
    <property type="match status" value="1"/>
</dbReference>
<feature type="domain" description="NF-X1-type" evidence="6">
    <location>
        <begin position="1298"/>
        <end position="1320"/>
    </location>
</feature>
<dbReference type="FunFam" id="3.40.50.300:FF:000742">
    <property type="entry name" value="NFX1-type zinc finger-containing protein 1"/>
    <property type="match status" value="1"/>
</dbReference>
<name>A0A7M7N5U1_STRPU</name>
<proteinExistence type="predicted"/>
<dbReference type="SUPFAM" id="SSF52540">
    <property type="entry name" value="P-loop containing nucleoside triphosphate hydrolases"/>
    <property type="match status" value="1"/>
</dbReference>
<dbReference type="Pfam" id="PF13086">
    <property type="entry name" value="AAA_11"/>
    <property type="match status" value="2"/>
</dbReference>
<reference evidence="8" key="1">
    <citation type="submission" date="2015-02" db="EMBL/GenBank/DDBJ databases">
        <title>Genome sequencing for Strongylocentrotus purpuratus.</title>
        <authorList>
            <person name="Murali S."/>
            <person name="Liu Y."/>
            <person name="Vee V."/>
            <person name="English A."/>
            <person name="Wang M."/>
            <person name="Skinner E."/>
            <person name="Han Y."/>
            <person name="Muzny D.M."/>
            <person name="Worley K.C."/>
            <person name="Gibbs R.A."/>
        </authorList>
    </citation>
    <scope>NUCLEOTIDE SEQUENCE</scope>
</reference>
<keyword evidence="4" id="KW-0862">Zinc</keyword>
<dbReference type="GO" id="GO:0003723">
    <property type="term" value="F:RNA binding"/>
    <property type="evidence" value="ECO:0000318"/>
    <property type="project" value="GO_Central"/>
</dbReference>
<dbReference type="FunFam" id="3.40.50.300:FF:002692">
    <property type="entry name" value="Zinc finger, NFX1-type-containing 1"/>
    <property type="match status" value="1"/>
</dbReference>
<dbReference type="CDD" id="cd17936">
    <property type="entry name" value="EEXXEc_NFX1"/>
    <property type="match status" value="1"/>
</dbReference>